<dbReference type="InterPro" id="IPR036236">
    <property type="entry name" value="Znf_C2H2_sf"/>
</dbReference>
<dbReference type="OMA" id="HEKITPP"/>
<dbReference type="FunFam" id="1.10.4020.10:FF:000004">
    <property type="entry name" value="Zinc finger and SCAN domain containing 4"/>
    <property type="match status" value="1"/>
</dbReference>
<dbReference type="Ensembl" id="ENSLAFT00000003257.3">
    <property type="protein sequence ID" value="ENSLAFP00000002708.3"/>
    <property type="gene ID" value="ENSLAFG00000003257.3"/>
</dbReference>
<dbReference type="Gene3D" id="3.30.160.60">
    <property type="entry name" value="Classic Zinc Finger"/>
    <property type="match status" value="1"/>
</dbReference>
<evidence type="ECO:0000256" key="7">
    <source>
        <dbReference type="PROSITE-ProRule" id="PRU00187"/>
    </source>
</evidence>
<dbReference type="GO" id="GO:0005634">
    <property type="term" value="C:nucleus"/>
    <property type="evidence" value="ECO:0007669"/>
    <property type="project" value="UniProtKB-SubCell"/>
</dbReference>
<evidence type="ECO:0000256" key="6">
    <source>
        <dbReference type="PROSITE-ProRule" id="PRU00042"/>
    </source>
</evidence>
<keyword evidence="5 7" id="KW-0539">Nucleus</keyword>
<dbReference type="GeneTree" id="ENSGT00390000012244"/>
<dbReference type="HOGENOM" id="CLU_002678_49_10_1"/>
<feature type="compositionally biased region" description="Polar residues" evidence="8">
    <location>
        <begin position="197"/>
        <end position="211"/>
    </location>
</feature>
<dbReference type="Pfam" id="PF02023">
    <property type="entry name" value="SCAN"/>
    <property type="match status" value="1"/>
</dbReference>
<protein>
    <submittedName>
        <fullName evidence="11">Uncharacterized protein</fullName>
    </submittedName>
</protein>
<dbReference type="GO" id="GO:0008270">
    <property type="term" value="F:zinc ion binding"/>
    <property type="evidence" value="ECO:0007669"/>
    <property type="project" value="UniProtKB-KW"/>
</dbReference>
<dbReference type="InterPro" id="IPR003309">
    <property type="entry name" value="SCAN_dom"/>
</dbReference>
<dbReference type="PROSITE" id="PS00028">
    <property type="entry name" value="ZINC_FINGER_C2H2_1"/>
    <property type="match status" value="1"/>
</dbReference>
<dbReference type="SMART" id="SM00431">
    <property type="entry name" value="SCAN"/>
    <property type="match status" value="1"/>
</dbReference>
<dbReference type="SUPFAM" id="SSF47353">
    <property type="entry name" value="Retrovirus capsid dimerization domain-like"/>
    <property type="match status" value="1"/>
</dbReference>
<dbReference type="InterPro" id="IPR013087">
    <property type="entry name" value="Znf_C2H2_type"/>
</dbReference>
<dbReference type="FunFam" id="3.30.160.60:FF:000005">
    <property type="entry name" value="Zinc finger protein 14 homolog"/>
    <property type="match status" value="1"/>
</dbReference>
<dbReference type="SUPFAM" id="SSF57667">
    <property type="entry name" value="beta-beta-alpha zinc fingers"/>
    <property type="match status" value="1"/>
</dbReference>
<dbReference type="Proteomes" id="UP000007646">
    <property type="component" value="Unassembled WGS sequence"/>
</dbReference>
<feature type="region of interest" description="Disordered" evidence="8">
    <location>
        <begin position="165"/>
        <end position="211"/>
    </location>
</feature>
<reference evidence="11" key="2">
    <citation type="submission" date="2025-08" db="UniProtKB">
        <authorList>
            <consortium name="Ensembl"/>
        </authorList>
    </citation>
    <scope>IDENTIFICATION</scope>
    <source>
        <strain evidence="11">Isolate ISIS603380</strain>
    </source>
</reference>
<dbReference type="PROSITE" id="PS50804">
    <property type="entry name" value="SCAN_BOX"/>
    <property type="match status" value="1"/>
</dbReference>
<keyword evidence="12" id="KW-1185">Reference proteome</keyword>
<dbReference type="AlphaFoldDB" id="G3SS14"/>
<organism evidence="11 12">
    <name type="scientific">Loxodonta africana</name>
    <name type="common">African elephant</name>
    <dbReference type="NCBI Taxonomy" id="9785"/>
    <lineage>
        <taxon>Eukaryota</taxon>
        <taxon>Metazoa</taxon>
        <taxon>Chordata</taxon>
        <taxon>Craniata</taxon>
        <taxon>Vertebrata</taxon>
        <taxon>Euteleostomi</taxon>
        <taxon>Mammalia</taxon>
        <taxon>Eutheria</taxon>
        <taxon>Afrotheria</taxon>
        <taxon>Proboscidea</taxon>
        <taxon>Elephantidae</taxon>
        <taxon>Loxodonta</taxon>
    </lineage>
</organism>
<reference evidence="11 12" key="1">
    <citation type="submission" date="2009-06" db="EMBL/GenBank/DDBJ databases">
        <title>The Genome Sequence of Loxodonta africana (African elephant).</title>
        <authorList>
            <person name="Di Palma F."/>
            <person name="Heiman D."/>
            <person name="Young S."/>
            <person name="Johnson J."/>
            <person name="Lander E.S."/>
            <person name="Lindblad-Toh K."/>
        </authorList>
    </citation>
    <scope>NUCLEOTIDE SEQUENCE [LARGE SCALE GENOMIC DNA]</scope>
    <source>
        <strain evidence="11 12">Isolate ISIS603380</strain>
    </source>
</reference>
<evidence type="ECO:0000313" key="11">
    <source>
        <dbReference type="Ensembl" id="ENSLAFP00000002708.3"/>
    </source>
</evidence>
<evidence type="ECO:0000259" key="10">
    <source>
        <dbReference type="PROSITE" id="PS50804"/>
    </source>
</evidence>
<dbReference type="PROSITE" id="PS50157">
    <property type="entry name" value="ZINC_FINGER_C2H2_2"/>
    <property type="match status" value="1"/>
</dbReference>
<feature type="domain" description="C2H2-type" evidence="9">
    <location>
        <begin position="312"/>
        <end position="338"/>
    </location>
</feature>
<feature type="compositionally biased region" description="Basic and acidic residues" evidence="8">
    <location>
        <begin position="291"/>
        <end position="307"/>
    </location>
</feature>
<dbReference type="InParanoid" id="G3SS14"/>
<name>G3SS14_LOXAF</name>
<reference evidence="11" key="3">
    <citation type="submission" date="2025-09" db="UniProtKB">
        <authorList>
            <consortium name="Ensembl"/>
        </authorList>
    </citation>
    <scope>IDENTIFICATION</scope>
    <source>
        <strain evidence="11">Isolate ISIS603380</strain>
    </source>
</reference>
<evidence type="ECO:0000256" key="1">
    <source>
        <dbReference type="ARBA" id="ARBA00022723"/>
    </source>
</evidence>
<dbReference type="InterPro" id="IPR038269">
    <property type="entry name" value="SCAN_sf"/>
</dbReference>
<dbReference type="eggNOG" id="KOG1721">
    <property type="taxonomic scope" value="Eukaryota"/>
</dbReference>
<evidence type="ECO:0000313" key="12">
    <source>
        <dbReference type="Proteomes" id="UP000007646"/>
    </source>
</evidence>
<evidence type="ECO:0000256" key="5">
    <source>
        <dbReference type="ARBA" id="ARBA00023242"/>
    </source>
</evidence>
<accession>G3SS14</accession>
<evidence type="ECO:0000256" key="4">
    <source>
        <dbReference type="ARBA" id="ARBA00022833"/>
    </source>
</evidence>
<dbReference type="Gene3D" id="1.10.4020.10">
    <property type="entry name" value="DNA breaking-rejoining enzymes"/>
    <property type="match status" value="1"/>
</dbReference>
<comment type="subcellular location">
    <subcellularLocation>
        <location evidence="7">Nucleus</location>
    </subcellularLocation>
</comment>
<proteinExistence type="predicted"/>
<evidence type="ECO:0000256" key="3">
    <source>
        <dbReference type="ARBA" id="ARBA00022771"/>
    </source>
</evidence>
<keyword evidence="4" id="KW-0862">Zinc</keyword>
<dbReference type="SMART" id="SM00355">
    <property type="entry name" value="ZnF_C2H2"/>
    <property type="match status" value="1"/>
</dbReference>
<keyword evidence="2" id="KW-0677">Repeat</keyword>
<evidence type="ECO:0000259" key="9">
    <source>
        <dbReference type="PROSITE" id="PS50157"/>
    </source>
</evidence>
<dbReference type="Pfam" id="PF00096">
    <property type="entry name" value="zf-C2H2"/>
    <property type="match status" value="1"/>
</dbReference>
<feature type="region of interest" description="Disordered" evidence="8">
    <location>
        <begin position="231"/>
        <end position="256"/>
    </location>
</feature>
<feature type="region of interest" description="Disordered" evidence="8">
    <location>
        <begin position="274"/>
        <end position="307"/>
    </location>
</feature>
<sequence>MALDLRTPFRCEPSRNAPRLENLEFEPTQGPDVQKPERISGLQGTPLNIYQYSNNSYAKQELQRLQKLFDLWLQPEKYSKEEMISQLVLEQFMMNEQCRNRSNLKEKWDSSGRNLQKFPEDLTDDFMEPPAYVHICMQGQEALCSENMPLKDIIVHLTKQLSAGTPIGENMETPFQTPQDPPMQTGKGGEDKEDSSKLSLKTTQVNNSITSGGNQVLSLQIIQEENCPKPEEAHACWDNPESSRRAGLGTSGSQEKALGGPFHQDVPVELEQGFISRPDPTTPESAPALQSKEEKSPGRRYQERFHETPKPYRCEDCPKIFKYFSQLEAHQRIHLQEK</sequence>
<evidence type="ECO:0000256" key="8">
    <source>
        <dbReference type="SAM" id="MobiDB-lite"/>
    </source>
</evidence>
<evidence type="ECO:0000256" key="2">
    <source>
        <dbReference type="ARBA" id="ARBA00022737"/>
    </source>
</evidence>
<feature type="domain" description="SCAN box" evidence="10">
    <location>
        <begin position="50"/>
        <end position="122"/>
    </location>
</feature>
<keyword evidence="3 6" id="KW-0863">Zinc-finger</keyword>
<keyword evidence="1" id="KW-0479">Metal-binding</keyword>